<keyword evidence="4" id="KW-0597">Phosphoprotein</keyword>
<dbReference type="FunFam" id="3.30.565.10:FF:000006">
    <property type="entry name" value="Sensor histidine kinase WalK"/>
    <property type="match status" value="1"/>
</dbReference>
<dbReference type="Gene3D" id="1.10.287.130">
    <property type="match status" value="1"/>
</dbReference>
<evidence type="ECO:0000256" key="10">
    <source>
        <dbReference type="ARBA" id="ARBA00023136"/>
    </source>
</evidence>
<dbReference type="CDD" id="cd06225">
    <property type="entry name" value="HAMP"/>
    <property type="match status" value="1"/>
</dbReference>
<dbReference type="GO" id="GO:0005886">
    <property type="term" value="C:plasma membrane"/>
    <property type="evidence" value="ECO:0007669"/>
    <property type="project" value="TreeGrafter"/>
</dbReference>
<dbReference type="InterPro" id="IPR050428">
    <property type="entry name" value="TCS_sensor_his_kinase"/>
</dbReference>
<evidence type="ECO:0000256" key="8">
    <source>
        <dbReference type="ARBA" id="ARBA00022989"/>
    </source>
</evidence>
<evidence type="ECO:0000259" key="14">
    <source>
        <dbReference type="PROSITE" id="PS50885"/>
    </source>
</evidence>
<dbReference type="InterPro" id="IPR005467">
    <property type="entry name" value="His_kinase_dom"/>
</dbReference>
<dbReference type="EMBL" id="CAFBNO010000006">
    <property type="protein sequence ID" value="CAB4949285.1"/>
    <property type="molecule type" value="Genomic_DNA"/>
</dbReference>
<dbReference type="SMART" id="SM00387">
    <property type="entry name" value="HATPase_c"/>
    <property type="match status" value="1"/>
</dbReference>
<name>A0A6J7K189_9ZZZZ</name>
<gene>
    <name evidence="15" type="ORF">UFOPK3837_00321</name>
</gene>
<keyword evidence="10 12" id="KW-0472">Membrane</keyword>
<accession>A0A6J7K189</accession>
<dbReference type="GO" id="GO:0000155">
    <property type="term" value="F:phosphorelay sensor kinase activity"/>
    <property type="evidence" value="ECO:0007669"/>
    <property type="project" value="InterPro"/>
</dbReference>
<dbReference type="SMART" id="SM00388">
    <property type="entry name" value="HisKA"/>
    <property type="match status" value="1"/>
</dbReference>
<evidence type="ECO:0000256" key="5">
    <source>
        <dbReference type="ARBA" id="ARBA00022679"/>
    </source>
</evidence>
<keyword evidence="6 12" id="KW-0812">Transmembrane</keyword>
<organism evidence="15">
    <name type="scientific">freshwater metagenome</name>
    <dbReference type="NCBI Taxonomy" id="449393"/>
    <lineage>
        <taxon>unclassified sequences</taxon>
        <taxon>metagenomes</taxon>
        <taxon>ecological metagenomes</taxon>
    </lineage>
</organism>
<dbReference type="InterPro" id="IPR036097">
    <property type="entry name" value="HisK_dim/P_sf"/>
</dbReference>
<feature type="transmembrane region" description="Helical" evidence="12">
    <location>
        <begin position="178"/>
        <end position="201"/>
    </location>
</feature>
<reference evidence="15" key="1">
    <citation type="submission" date="2020-05" db="EMBL/GenBank/DDBJ databases">
        <authorList>
            <person name="Chiriac C."/>
            <person name="Salcher M."/>
            <person name="Ghai R."/>
            <person name="Kavagutti S V."/>
        </authorList>
    </citation>
    <scope>NUCLEOTIDE SEQUENCE</scope>
</reference>
<dbReference type="PROSITE" id="PS50885">
    <property type="entry name" value="HAMP"/>
    <property type="match status" value="1"/>
</dbReference>
<evidence type="ECO:0000256" key="2">
    <source>
        <dbReference type="ARBA" id="ARBA00004370"/>
    </source>
</evidence>
<evidence type="ECO:0000256" key="11">
    <source>
        <dbReference type="SAM" id="Coils"/>
    </source>
</evidence>
<evidence type="ECO:0000256" key="12">
    <source>
        <dbReference type="SAM" id="Phobius"/>
    </source>
</evidence>
<evidence type="ECO:0000313" key="15">
    <source>
        <dbReference type="EMBL" id="CAB4949285.1"/>
    </source>
</evidence>
<dbReference type="PROSITE" id="PS50109">
    <property type="entry name" value="HIS_KIN"/>
    <property type="match status" value="1"/>
</dbReference>
<feature type="domain" description="Histidine kinase" evidence="13">
    <location>
        <begin position="270"/>
        <end position="485"/>
    </location>
</feature>
<dbReference type="Pfam" id="PF00672">
    <property type="entry name" value="HAMP"/>
    <property type="match status" value="1"/>
</dbReference>
<dbReference type="SUPFAM" id="SSF158472">
    <property type="entry name" value="HAMP domain-like"/>
    <property type="match status" value="1"/>
</dbReference>
<feature type="transmembrane region" description="Helical" evidence="12">
    <location>
        <begin position="20"/>
        <end position="41"/>
    </location>
</feature>
<dbReference type="Pfam" id="PF00512">
    <property type="entry name" value="HisKA"/>
    <property type="match status" value="1"/>
</dbReference>
<evidence type="ECO:0000256" key="7">
    <source>
        <dbReference type="ARBA" id="ARBA00022777"/>
    </source>
</evidence>
<evidence type="ECO:0000256" key="6">
    <source>
        <dbReference type="ARBA" id="ARBA00022692"/>
    </source>
</evidence>
<dbReference type="FunFam" id="1.10.287.130:FF:000001">
    <property type="entry name" value="Two-component sensor histidine kinase"/>
    <property type="match status" value="1"/>
</dbReference>
<evidence type="ECO:0000259" key="13">
    <source>
        <dbReference type="PROSITE" id="PS50109"/>
    </source>
</evidence>
<dbReference type="SUPFAM" id="SSF47384">
    <property type="entry name" value="Homodimeric domain of signal transducing histidine kinase"/>
    <property type="match status" value="1"/>
</dbReference>
<dbReference type="PRINTS" id="PR00344">
    <property type="entry name" value="BCTRLSENSOR"/>
</dbReference>
<evidence type="ECO:0000256" key="4">
    <source>
        <dbReference type="ARBA" id="ARBA00022553"/>
    </source>
</evidence>
<dbReference type="EC" id="2.7.13.3" evidence="3"/>
<dbReference type="InterPro" id="IPR003660">
    <property type="entry name" value="HAMP_dom"/>
</dbReference>
<keyword evidence="11" id="KW-0175">Coiled coil</keyword>
<dbReference type="PANTHER" id="PTHR45436:SF5">
    <property type="entry name" value="SENSOR HISTIDINE KINASE TRCS"/>
    <property type="match status" value="1"/>
</dbReference>
<dbReference type="InterPro" id="IPR003661">
    <property type="entry name" value="HisK_dim/P_dom"/>
</dbReference>
<dbReference type="InterPro" id="IPR036890">
    <property type="entry name" value="HATPase_C_sf"/>
</dbReference>
<feature type="coiled-coil region" evidence="11">
    <location>
        <begin position="290"/>
        <end position="317"/>
    </location>
</feature>
<feature type="transmembrane region" description="Helical" evidence="12">
    <location>
        <begin position="147"/>
        <end position="166"/>
    </location>
</feature>
<feature type="domain" description="HAMP" evidence="14">
    <location>
        <begin position="202"/>
        <end position="255"/>
    </location>
</feature>
<dbReference type="CDD" id="cd00075">
    <property type="entry name" value="HATPase"/>
    <property type="match status" value="1"/>
</dbReference>
<dbReference type="CDD" id="cd00082">
    <property type="entry name" value="HisKA"/>
    <property type="match status" value="1"/>
</dbReference>
<proteinExistence type="predicted"/>
<keyword evidence="9" id="KW-0902">Two-component regulatory system</keyword>
<comment type="catalytic activity">
    <reaction evidence="1">
        <text>ATP + protein L-histidine = ADP + protein N-phospho-L-histidine.</text>
        <dbReference type="EC" id="2.7.13.3"/>
    </reaction>
</comment>
<dbReference type="Gene3D" id="6.10.340.10">
    <property type="match status" value="1"/>
</dbReference>
<keyword evidence="7" id="KW-0418">Kinase</keyword>
<keyword evidence="8 12" id="KW-1133">Transmembrane helix</keyword>
<dbReference type="PANTHER" id="PTHR45436">
    <property type="entry name" value="SENSOR HISTIDINE KINASE YKOH"/>
    <property type="match status" value="1"/>
</dbReference>
<dbReference type="Gene3D" id="3.30.565.10">
    <property type="entry name" value="Histidine kinase-like ATPase, C-terminal domain"/>
    <property type="match status" value="1"/>
</dbReference>
<dbReference type="Pfam" id="PF02518">
    <property type="entry name" value="HATPase_c"/>
    <property type="match status" value="1"/>
</dbReference>
<dbReference type="InterPro" id="IPR004358">
    <property type="entry name" value="Sig_transdc_His_kin-like_C"/>
</dbReference>
<evidence type="ECO:0000256" key="1">
    <source>
        <dbReference type="ARBA" id="ARBA00000085"/>
    </source>
</evidence>
<dbReference type="AlphaFoldDB" id="A0A6J7K189"/>
<keyword evidence="5" id="KW-0808">Transferase</keyword>
<dbReference type="SUPFAM" id="SSF55874">
    <property type="entry name" value="ATPase domain of HSP90 chaperone/DNA topoisomerase II/histidine kinase"/>
    <property type="match status" value="1"/>
</dbReference>
<sequence>MKSKIAEGWARIPLRTKLTAFSVAIIGILLVVSSAGTLSVVKTYLQRNADSILVDTAKTLANEDPALVQLKIAARQLDLPRLPSDYFISYLDPNGTEIFYIISSAANKGLKPNLSRFSLSAVLKTHGLPFEVDSNGVPVAGLVNGKGWRIVAVPLTVASGSLVVALPTDSNNAMLDQYRVIGASFGFLLLIISALSIWITITSALRPLKEVERTAEAVAAGDITQRLPQRPGKTEVARINTALNSMLDSIELAFGQRGRALEQMRRFVSDASHELRTPLASVRGYAELYRMGALDKKQDLSEAMDRIESEAIRMSELVDNLLVLARLDEKTEISKTKSNLVAVTKEVGKDIELSTGVKIAVTDFDGKEISTHEAMVDVGAIRQVLINLLANASRFSNKKQTVVVAFGKIGKLNVFEVRDSGPGIPTNLRDKVFERFYRADNSRNRETGGSGLGLAIVKAIVERHGGSISALETPGGGATFRVELP</sequence>
<dbReference type="InterPro" id="IPR003594">
    <property type="entry name" value="HATPase_dom"/>
</dbReference>
<protein>
    <recommendedName>
        <fullName evidence="3">histidine kinase</fullName>
        <ecNumber evidence="3">2.7.13.3</ecNumber>
    </recommendedName>
</protein>
<evidence type="ECO:0000256" key="9">
    <source>
        <dbReference type="ARBA" id="ARBA00023012"/>
    </source>
</evidence>
<dbReference type="SMART" id="SM00304">
    <property type="entry name" value="HAMP"/>
    <property type="match status" value="1"/>
</dbReference>
<comment type="subcellular location">
    <subcellularLocation>
        <location evidence="2">Membrane</location>
    </subcellularLocation>
</comment>
<evidence type="ECO:0000256" key="3">
    <source>
        <dbReference type="ARBA" id="ARBA00012438"/>
    </source>
</evidence>